<dbReference type="RefSeq" id="WP_109017119.1">
    <property type="nucleotide sequence ID" value="NZ_BDOQ01000024.1"/>
</dbReference>
<dbReference type="Proteomes" id="UP000245081">
    <property type="component" value="Unassembled WGS sequence"/>
</dbReference>
<name>A0A2R5FCM7_9PROT</name>
<dbReference type="InterPro" id="IPR014347">
    <property type="entry name" value="Tautomerase/MIF_sf"/>
</dbReference>
<evidence type="ECO:0000259" key="3">
    <source>
        <dbReference type="Pfam" id="PF01361"/>
    </source>
</evidence>
<sequence>MPYINVRLAGNLTREQKEKIAQEITETMQRHAHKPPSYTYITFDEVEMEDWAIAGKLLG</sequence>
<dbReference type="OrthoDB" id="8527422at2"/>
<accession>A0A2R5FCM7</accession>
<dbReference type="AlphaFoldDB" id="A0A2R5FCM7"/>
<dbReference type="GO" id="GO:0016853">
    <property type="term" value="F:isomerase activity"/>
    <property type="evidence" value="ECO:0007669"/>
    <property type="project" value="UniProtKB-KW"/>
</dbReference>
<dbReference type="EC" id="5.3.2.6" evidence="4"/>
<dbReference type="Gene3D" id="3.30.429.10">
    <property type="entry name" value="Macrophage Migration Inhibitory Factor"/>
    <property type="match status" value="1"/>
</dbReference>
<gene>
    <name evidence="4" type="primary">praC</name>
    <name evidence="4" type="ORF">NMK_3595</name>
</gene>
<evidence type="ECO:0000313" key="5">
    <source>
        <dbReference type="Proteomes" id="UP000245081"/>
    </source>
</evidence>
<feature type="domain" description="4-oxalocrotonate tautomerase-like" evidence="3">
    <location>
        <begin position="2"/>
        <end position="58"/>
    </location>
</feature>
<comment type="caution">
    <text evidence="4">The sequence shown here is derived from an EMBL/GenBank/DDBJ whole genome shotgun (WGS) entry which is preliminary data.</text>
</comment>
<proteinExistence type="inferred from homology"/>
<dbReference type="PANTHER" id="PTHR35530">
    <property type="entry name" value="TAUTOMERASE-RELATED"/>
    <property type="match status" value="1"/>
</dbReference>
<protein>
    <submittedName>
        <fullName evidence="4">4-oxalocrotonate tautomerase</fullName>
        <ecNumber evidence="4">5.3.2.6</ecNumber>
    </submittedName>
</protein>
<evidence type="ECO:0000256" key="1">
    <source>
        <dbReference type="ARBA" id="ARBA00006723"/>
    </source>
</evidence>
<organism evidence="4 5">
    <name type="scientific">Novimethylophilus kurashikiensis</name>
    <dbReference type="NCBI Taxonomy" id="1825523"/>
    <lineage>
        <taxon>Bacteria</taxon>
        <taxon>Pseudomonadati</taxon>
        <taxon>Pseudomonadota</taxon>
        <taxon>Betaproteobacteria</taxon>
        <taxon>Nitrosomonadales</taxon>
        <taxon>Methylophilaceae</taxon>
        <taxon>Novimethylophilus</taxon>
    </lineage>
</organism>
<dbReference type="Pfam" id="PF01361">
    <property type="entry name" value="Tautomerase"/>
    <property type="match status" value="1"/>
</dbReference>
<keyword evidence="2 4" id="KW-0413">Isomerase</keyword>
<evidence type="ECO:0000256" key="2">
    <source>
        <dbReference type="ARBA" id="ARBA00023235"/>
    </source>
</evidence>
<reference evidence="4 5" key="1">
    <citation type="journal article" date="2018" name="Environ. Microbiol.">
        <title>Isolation and genomic characterization of Novimethylophilus kurashikiensis gen. nov. sp. nov., a new lanthanide-dependent methylotrophic species of Methylophilaceae.</title>
        <authorList>
            <person name="Lv H."/>
            <person name="Sahin N."/>
            <person name="Tani A."/>
        </authorList>
    </citation>
    <scope>NUCLEOTIDE SEQUENCE [LARGE SCALE GENOMIC DNA]</scope>
    <source>
        <strain evidence="4 5">La2-4</strain>
    </source>
</reference>
<comment type="similarity">
    <text evidence="1">Belongs to the 4-oxalocrotonate tautomerase family.</text>
</comment>
<evidence type="ECO:0000313" key="4">
    <source>
        <dbReference type="EMBL" id="GBG15972.1"/>
    </source>
</evidence>
<dbReference type="InterPro" id="IPR004370">
    <property type="entry name" value="4-OT-like_dom"/>
</dbReference>
<keyword evidence="5" id="KW-1185">Reference proteome</keyword>
<dbReference type="SUPFAM" id="SSF55331">
    <property type="entry name" value="Tautomerase/MIF"/>
    <property type="match status" value="1"/>
</dbReference>
<dbReference type="PANTHER" id="PTHR35530:SF1">
    <property type="entry name" value="2-HYDROXYMUCONATE TAUTOMERASE"/>
    <property type="match status" value="1"/>
</dbReference>
<dbReference type="EMBL" id="BDOQ01000024">
    <property type="protein sequence ID" value="GBG15972.1"/>
    <property type="molecule type" value="Genomic_DNA"/>
</dbReference>